<name>A0ABV3ZK43_9BACT</name>
<keyword evidence="11" id="KW-1185">Reference proteome</keyword>
<protein>
    <recommendedName>
        <fullName evidence="8">Cysteine desulfurase</fullName>
        <ecNumber evidence="8">2.8.1.7</ecNumber>
    </recommendedName>
</protein>
<evidence type="ECO:0000256" key="2">
    <source>
        <dbReference type="ARBA" id="ARBA00002824"/>
    </source>
</evidence>
<dbReference type="InterPro" id="IPR015421">
    <property type="entry name" value="PyrdxlP-dep_Trfase_major"/>
</dbReference>
<dbReference type="Pfam" id="PF00266">
    <property type="entry name" value="Aminotran_5"/>
    <property type="match status" value="1"/>
</dbReference>
<sequence>MSAELNIEEIRKDFPILDAKVYGKRLVYLDNGATSQKPVQVLETLDNYYKEYNSNVHRGVHLLSQVATEAYEAARKKVASFINAKHDHEVIFTRGTTESINLVASSFGKLALKKGDEVLISAMEHHSNIVPWQMICEDKEAVLKVIPMNTNGELLMDEFASLLTDKVKIVSVTYISNSLGTINPVKEIINQAHAKNIPVLLDVAQAIQHVPIDVQELDVDFIAFSGHKIYGPTGIGVLYGKEEWLNKMPPYQGGGDMIKTVTFAKTIYNDLPYKFEAGTPDVAGAIGLSAAIDYVNNLGLENIQQAEHELLKYAMKKLSEVDGLRFIGNAKEHASLVSFLVRDIHPFDTGDILDKQGIAVRTGHHCTQPVMDFFGIPGTVRASFAFYNTKEEVDLLAAGIEKAVMMLS</sequence>
<dbReference type="PANTHER" id="PTHR43586:SF8">
    <property type="entry name" value="CYSTEINE DESULFURASE 1, CHLOROPLASTIC"/>
    <property type="match status" value="1"/>
</dbReference>
<keyword evidence="4 8" id="KW-0808">Transferase</keyword>
<dbReference type="InterPro" id="IPR020578">
    <property type="entry name" value="Aminotrans_V_PyrdxlP_BS"/>
</dbReference>
<comment type="cofactor">
    <cofactor evidence="1 7">
        <name>pyridoxal 5'-phosphate</name>
        <dbReference type="ChEBI" id="CHEBI:597326"/>
    </cofactor>
</comment>
<dbReference type="GO" id="GO:0031071">
    <property type="term" value="F:cysteine desulfurase activity"/>
    <property type="evidence" value="ECO:0007669"/>
    <property type="project" value="UniProtKB-EC"/>
</dbReference>
<dbReference type="EMBL" id="JAULBC010000008">
    <property type="protein sequence ID" value="MEX6690246.1"/>
    <property type="molecule type" value="Genomic_DNA"/>
</dbReference>
<dbReference type="PROSITE" id="PS00595">
    <property type="entry name" value="AA_TRANSFER_CLASS_5"/>
    <property type="match status" value="1"/>
</dbReference>
<feature type="domain" description="Aminotransferase class V" evidence="9">
    <location>
        <begin position="27"/>
        <end position="396"/>
    </location>
</feature>
<dbReference type="CDD" id="cd06453">
    <property type="entry name" value="SufS_like"/>
    <property type="match status" value="1"/>
</dbReference>
<dbReference type="NCBIfam" id="TIGR01979">
    <property type="entry name" value="sufS"/>
    <property type="match status" value="1"/>
</dbReference>
<comment type="similarity">
    <text evidence="3 8">Belongs to the class-V pyridoxal-phosphate-dependent aminotransferase family. Csd subfamily.</text>
</comment>
<dbReference type="InterPro" id="IPR000192">
    <property type="entry name" value="Aminotrans_V_dom"/>
</dbReference>
<dbReference type="InterPro" id="IPR015424">
    <property type="entry name" value="PyrdxlP-dep_Trfase"/>
</dbReference>
<comment type="catalytic activity">
    <reaction evidence="6 8">
        <text>(sulfur carrier)-H + L-cysteine = (sulfur carrier)-SH + L-alanine</text>
        <dbReference type="Rhea" id="RHEA:43892"/>
        <dbReference type="Rhea" id="RHEA-COMP:14737"/>
        <dbReference type="Rhea" id="RHEA-COMP:14739"/>
        <dbReference type="ChEBI" id="CHEBI:29917"/>
        <dbReference type="ChEBI" id="CHEBI:35235"/>
        <dbReference type="ChEBI" id="CHEBI:57972"/>
        <dbReference type="ChEBI" id="CHEBI:64428"/>
        <dbReference type="EC" id="2.8.1.7"/>
    </reaction>
</comment>
<evidence type="ECO:0000256" key="3">
    <source>
        <dbReference type="ARBA" id="ARBA00010447"/>
    </source>
</evidence>
<evidence type="ECO:0000313" key="10">
    <source>
        <dbReference type="EMBL" id="MEX6690246.1"/>
    </source>
</evidence>
<comment type="function">
    <text evidence="2 8">Catalyzes the removal of elemental sulfur and selenium atoms from L-cysteine, L-cystine, L-selenocysteine, and L-selenocystine to produce L-alanine.</text>
</comment>
<dbReference type="InterPro" id="IPR015422">
    <property type="entry name" value="PyrdxlP-dep_Trfase_small"/>
</dbReference>
<evidence type="ECO:0000256" key="1">
    <source>
        <dbReference type="ARBA" id="ARBA00001933"/>
    </source>
</evidence>
<keyword evidence="5 8" id="KW-0663">Pyridoxal phosphate</keyword>
<evidence type="ECO:0000313" key="11">
    <source>
        <dbReference type="Proteomes" id="UP001560573"/>
    </source>
</evidence>
<dbReference type="EC" id="2.8.1.7" evidence="8"/>
<accession>A0ABV3ZK43</accession>
<reference evidence="10 11" key="1">
    <citation type="submission" date="2023-07" db="EMBL/GenBank/DDBJ databases">
        <authorList>
            <person name="Lian W.-H."/>
        </authorList>
    </citation>
    <scope>NUCLEOTIDE SEQUENCE [LARGE SCALE GENOMIC DNA]</scope>
    <source>
        <strain evidence="10 11">SYSU DXS3180</strain>
    </source>
</reference>
<evidence type="ECO:0000256" key="4">
    <source>
        <dbReference type="ARBA" id="ARBA00022679"/>
    </source>
</evidence>
<evidence type="ECO:0000259" key="9">
    <source>
        <dbReference type="Pfam" id="PF00266"/>
    </source>
</evidence>
<comment type="caution">
    <text evidence="10">The sequence shown here is derived from an EMBL/GenBank/DDBJ whole genome shotgun (WGS) entry which is preliminary data.</text>
</comment>
<dbReference type="RefSeq" id="WP_369331661.1">
    <property type="nucleotide sequence ID" value="NZ_JAULBC010000008.1"/>
</dbReference>
<dbReference type="PIRSF" id="PIRSF005572">
    <property type="entry name" value="NifS"/>
    <property type="match status" value="1"/>
</dbReference>
<evidence type="ECO:0000256" key="5">
    <source>
        <dbReference type="ARBA" id="ARBA00022898"/>
    </source>
</evidence>
<dbReference type="Proteomes" id="UP001560573">
    <property type="component" value="Unassembled WGS sequence"/>
</dbReference>
<dbReference type="SUPFAM" id="SSF53383">
    <property type="entry name" value="PLP-dependent transferases"/>
    <property type="match status" value="1"/>
</dbReference>
<evidence type="ECO:0000256" key="6">
    <source>
        <dbReference type="ARBA" id="ARBA00050776"/>
    </source>
</evidence>
<evidence type="ECO:0000256" key="8">
    <source>
        <dbReference type="RuleBase" id="RU004506"/>
    </source>
</evidence>
<dbReference type="Gene3D" id="3.90.1150.10">
    <property type="entry name" value="Aspartate Aminotransferase, domain 1"/>
    <property type="match status" value="1"/>
</dbReference>
<evidence type="ECO:0000256" key="7">
    <source>
        <dbReference type="RuleBase" id="RU004504"/>
    </source>
</evidence>
<dbReference type="InterPro" id="IPR016454">
    <property type="entry name" value="Cysteine_dSase"/>
</dbReference>
<gene>
    <name evidence="10" type="ORF">QTN47_22240</name>
</gene>
<dbReference type="InterPro" id="IPR010970">
    <property type="entry name" value="Cys_dSase_SufS"/>
</dbReference>
<proteinExistence type="inferred from homology"/>
<dbReference type="PANTHER" id="PTHR43586">
    <property type="entry name" value="CYSTEINE DESULFURASE"/>
    <property type="match status" value="1"/>
</dbReference>
<dbReference type="Gene3D" id="3.40.640.10">
    <property type="entry name" value="Type I PLP-dependent aspartate aminotransferase-like (Major domain)"/>
    <property type="match status" value="1"/>
</dbReference>
<organism evidence="10 11">
    <name type="scientific">Danxiaibacter flavus</name>
    <dbReference type="NCBI Taxonomy" id="3049108"/>
    <lineage>
        <taxon>Bacteria</taxon>
        <taxon>Pseudomonadati</taxon>
        <taxon>Bacteroidota</taxon>
        <taxon>Chitinophagia</taxon>
        <taxon>Chitinophagales</taxon>
        <taxon>Chitinophagaceae</taxon>
        <taxon>Danxiaibacter</taxon>
    </lineage>
</organism>